<dbReference type="Pfam" id="PF13751">
    <property type="entry name" value="DDE_Tnp_1_6"/>
    <property type="match status" value="1"/>
</dbReference>
<evidence type="ECO:0000256" key="1">
    <source>
        <dbReference type="SAM" id="Coils"/>
    </source>
</evidence>
<keyword evidence="1" id="KW-0175">Coiled coil</keyword>
<evidence type="ECO:0000259" key="3">
    <source>
        <dbReference type="Pfam" id="PF13751"/>
    </source>
</evidence>
<dbReference type="PANTHER" id="PTHR33408:SF2">
    <property type="entry name" value="TRANSPOSASE DDE DOMAIN-CONTAINING PROTEIN"/>
    <property type="match status" value="1"/>
</dbReference>
<evidence type="ECO:0000313" key="5">
    <source>
        <dbReference type="Proteomes" id="UP000271125"/>
    </source>
</evidence>
<dbReference type="EMBL" id="QNBD01000031">
    <property type="protein sequence ID" value="RKX72304.1"/>
    <property type="molecule type" value="Genomic_DNA"/>
</dbReference>
<proteinExistence type="predicted"/>
<organism evidence="4 5">
    <name type="scientific">candidate division TA06 bacterium</name>
    <dbReference type="NCBI Taxonomy" id="2250710"/>
    <lineage>
        <taxon>Bacteria</taxon>
        <taxon>Bacteria division TA06</taxon>
    </lineage>
</organism>
<name>A0A660SNC9_UNCT6</name>
<feature type="domain" description="Transposase DDE" evidence="3">
    <location>
        <begin position="208"/>
        <end position="326"/>
    </location>
</feature>
<accession>A0A660SNC9</accession>
<reference evidence="4 5" key="1">
    <citation type="submission" date="2018-06" db="EMBL/GenBank/DDBJ databases">
        <title>Extensive metabolic versatility and redundancy in microbially diverse, dynamic hydrothermal sediments.</title>
        <authorList>
            <person name="Dombrowski N."/>
            <person name="Teske A."/>
            <person name="Baker B.J."/>
        </authorList>
    </citation>
    <scope>NUCLEOTIDE SEQUENCE [LARGE SCALE GENOMIC DNA]</scope>
    <source>
        <strain evidence="4">B10_G13</strain>
    </source>
</reference>
<sequence>DKEIDGILGEAEAIDREEDEEYGDKRGDELPKELSKLSTRKQKIKEAIEILQKEKEAKRKSIIDEKGSLNAEEKKEITNMKINLTDKDAKYMRERQGVIKSNYNAQLSVDEENQFILANDISTNASDYNQLIPLMEKTQHNIDGTIKEVKADSGYHSQDNLEQLEEKIKAGELGKYLIDNPNKKKLNNEKYKFDRINFKYDKKRDIYICPKGKILEYFESMKKRGNDTRIYKCNDCDGCKYQKKCTRGRYREIHRRKGEEIVDRNRKKMLQQENWESYKKRMHTVEPVFGNTKFNLGYIQFLLRGEEKVGGEYNLMCIGHDLQKICKAIKKKAISVSETISITSKTPQLSSV</sequence>
<feature type="region of interest" description="Disordered" evidence="2">
    <location>
        <begin position="1"/>
        <end position="30"/>
    </location>
</feature>
<comment type="caution">
    <text evidence="4">The sequence shown here is derived from an EMBL/GenBank/DDBJ whole genome shotgun (WGS) entry which is preliminary data.</text>
</comment>
<protein>
    <recommendedName>
        <fullName evidence="3">Transposase DDE domain-containing protein</fullName>
    </recommendedName>
</protein>
<dbReference type="InterPro" id="IPR025668">
    <property type="entry name" value="Tnp_DDE_dom"/>
</dbReference>
<dbReference type="Proteomes" id="UP000271125">
    <property type="component" value="Unassembled WGS sequence"/>
</dbReference>
<dbReference type="PANTHER" id="PTHR33408">
    <property type="entry name" value="TRANSPOSASE"/>
    <property type="match status" value="1"/>
</dbReference>
<gene>
    <name evidence="4" type="ORF">DRP43_01105</name>
</gene>
<feature type="non-terminal residue" evidence="4">
    <location>
        <position position="1"/>
    </location>
</feature>
<evidence type="ECO:0000313" key="4">
    <source>
        <dbReference type="EMBL" id="RKX72304.1"/>
    </source>
</evidence>
<dbReference type="AlphaFoldDB" id="A0A660SNC9"/>
<feature type="coiled-coil region" evidence="1">
    <location>
        <begin position="34"/>
        <end position="61"/>
    </location>
</feature>
<evidence type="ECO:0000256" key="2">
    <source>
        <dbReference type="SAM" id="MobiDB-lite"/>
    </source>
</evidence>